<feature type="domain" description="NAC" evidence="12">
    <location>
        <begin position="2"/>
        <end position="154"/>
    </location>
</feature>
<keyword evidence="7 11" id="KW-0472">Membrane</keyword>
<keyword evidence="3 11" id="KW-0812">Transmembrane</keyword>
<evidence type="ECO:0000256" key="9">
    <source>
        <dbReference type="ARBA" id="ARBA00023163"/>
    </source>
</evidence>
<keyword evidence="5" id="KW-0805">Transcription regulation</keyword>
<dbReference type="InterPro" id="IPR036093">
    <property type="entry name" value="NAC_dom_sf"/>
</dbReference>
<dbReference type="PANTHER" id="PTHR31744:SF216">
    <property type="entry name" value="NAC TRANSCRIPTION FACTOR"/>
    <property type="match status" value="1"/>
</dbReference>
<protein>
    <recommendedName>
        <fullName evidence="12">NAC domain-containing protein</fullName>
    </recommendedName>
</protein>
<proteinExistence type="predicted"/>
<evidence type="ECO:0000256" key="8">
    <source>
        <dbReference type="ARBA" id="ARBA00023159"/>
    </source>
</evidence>
<accession>A0AAV0PFY7</accession>
<dbReference type="PROSITE" id="PS51005">
    <property type="entry name" value="NAC"/>
    <property type="match status" value="1"/>
</dbReference>
<evidence type="ECO:0000256" key="10">
    <source>
        <dbReference type="ARBA" id="ARBA00023242"/>
    </source>
</evidence>
<evidence type="ECO:0000256" key="7">
    <source>
        <dbReference type="ARBA" id="ARBA00023136"/>
    </source>
</evidence>
<evidence type="ECO:0000256" key="1">
    <source>
        <dbReference type="ARBA" id="ARBA00004123"/>
    </source>
</evidence>
<dbReference type="Gene3D" id="2.170.150.80">
    <property type="entry name" value="NAC domain"/>
    <property type="match status" value="1"/>
</dbReference>
<evidence type="ECO:0000256" key="2">
    <source>
        <dbReference type="ARBA" id="ARBA00004167"/>
    </source>
</evidence>
<dbReference type="GO" id="GO:0016020">
    <property type="term" value="C:membrane"/>
    <property type="evidence" value="ECO:0007669"/>
    <property type="project" value="UniProtKB-SubCell"/>
</dbReference>
<evidence type="ECO:0000256" key="11">
    <source>
        <dbReference type="SAM" id="Phobius"/>
    </source>
</evidence>
<keyword evidence="4 11" id="KW-1133">Transmembrane helix</keyword>
<evidence type="ECO:0000313" key="13">
    <source>
        <dbReference type="EMBL" id="CAI0470203.1"/>
    </source>
</evidence>
<keyword evidence="6" id="KW-0238">DNA-binding</keyword>
<dbReference type="AlphaFoldDB" id="A0AAV0PFY7"/>
<keyword evidence="8" id="KW-0010">Activator</keyword>
<feature type="transmembrane region" description="Helical" evidence="11">
    <location>
        <begin position="402"/>
        <end position="423"/>
    </location>
</feature>
<evidence type="ECO:0000256" key="6">
    <source>
        <dbReference type="ARBA" id="ARBA00023125"/>
    </source>
</evidence>
<dbReference type="GO" id="GO:0005634">
    <property type="term" value="C:nucleus"/>
    <property type="evidence" value="ECO:0007669"/>
    <property type="project" value="UniProtKB-SubCell"/>
</dbReference>
<dbReference type="PANTHER" id="PTHR31744">
    <property type="entry name" value="PROTEIN CUP-SHAPED COTYLEDON 2-RELATED"/>
    <property type="match status" value="1"/>
</dbReference>
<evidence type="ECO:0000313" key="14">
    <source>
        <dbReference type="Proteomes" id="UP001154282"/>
    </source>
</evidence>
<dbReference type="GO" id="GO:0006355">
    <property type="term" value="P:regulation of DNA-templated transcription"/>
    <property type="evidence" value="ECO:0007669"/>
    <property type="project" value="InterPro"/>
</dbReference>
<gene>
    <name evidence="13" type="ORF">LITE_LOCUS38473</name>
</gene>
<dbReference type="Pfam" id="PF02365">
    <property type="entry name" value="NAM"/>
    <property type="match status" value="1"/>
</dbReference>
<dbReference type="SUPFAM" id="SSF101941">
    <property type="entry name" value="NAC domain"/>
    <property type="match status" value="1"/>
</dbReference>
<organism evidence="13 14">
    <name type="scientific">Linum tenue</name>
    <dbReference type="NCBI Taxonomy" id="586396"/>
    <lineage>
        <taxon>Eukaryota</taxon>
        <taxon>Viridiplantae</taxon>
        <taxon>Streptophyta</taxon>
        <taxon>Embryophyta</taxon>
        <taxon>Tracheophyta</taxon>
        <taxon>Spermatophyta</taxon>
        <taxon>Magnoliopsida</taxon>
        <taxon>eudicotyledons</taxon>
        <taxon>Gunneridae</taxon>
        <taxon>Pentapetalae</taxon>
        <taxon>rosids</taxon>
        <taxon>fabids</taxon>
        <taxon>Malpighiales</taxon>
        <taxon>Linaceae</taxon>
        <taxon>Linum</taxon>
    </lineage>
</organism>
<keyword evidence="9" id="KW-0804">Transcription</keyword>
<evidence type="ECO:0000256" key="4">
    <source>
        <dbReference type="ARBA" id="ARBA00022989"/>
    </source>
</evidence>
<dbReference type="GO" id="GO:0000976">
    <property type="term" value="F:transcription cis-regulatory region binding"/>
    <property type="evidence" value="ECO:0007669"/>
    <property type="project" value="UniProtKB-ARBA"/>
</dbReference>
<comment type="caution">
    <text evidence="13">The sequence shown here is derived from an EMBL/GenBank/DDBJ whole genome shotgun (WGS) entry which is preliminary data.</text>
</comment>
<comment type="subcellular location">
    <subcellularLocation>
        <location evidence="2">Membrane</location>
        <topology evidence="2">Single-pass membrane protein</topology>
    </subcellularLocation>
    <subcellularLocation>
        <location evidence="1">Nucleus</location>
    </subcellularLocation>
</comment>
<dbReference type="InterPro" id="IPR003441">
    <property type="entry name" value="NAC-dom"/>
</dbReference>
<name>A0AAV0PFY7_9ROSI</name>
<keyword evidence="10" id="KW-0539">Nucleus</keyword>
<evidence type="ECO:0000259" key="12">
    <source>
        <dbReference type="PROSITE" id="PS51005"/>
    </source>
</evidence>
<dbReference type="EMBL" id="CAMGYJ010000009">
    <property type="protein sequence ID" value="CAI0470203.1"/>
    <property type="molecule type" value="Genomic_DNA"/>
</dbReference>
<dbReference type="Proteomes" id="UP001154282">
    <property type="component" value="Unassembled WGS sequence"/>
</dbReference>
<keyword evidence="14" id="KW-1185">Reference proteome</keyword>
<reference evidence="13" key="1">
    <citation type="submission" date="2022-08" db="EMBL/GenBank/DDBJ databases">
        <authorList>
            <person name="Gutierrez-Valencia J."/>
        </authorList>
    </citation>
    <scope>NUCLEOTIDE SEQUENCE</scope>
</reference>
<sequence>MAAVGFRFHPTDEELIAHYLKLKMNGHDALVDQVMGEVDVYRLEPSDLPYHSLNGSSEDQVWYFFCRPDYKYKNSRRASRVTESGFWKITGKPRFILARDSGDKIGVKKTLVFFYKARGDDAKPISTDWVIHEYNATERLPDQREYVICKLKHKGDDWTKGKVSINGELSHATPVSDVENYGPAIPVQESAPAMQSPVCFEEGISIDDFLENIDFTEKANNGSTFRFESDEEVDPDSYLVFPDDSSTMHALPNDHTPEKSLSTYHPEDGIAQVNVINTVFPEICEVLSEVEASSTMVPWEGAGAAYTRSSTLMPPTNTSYIKAARKVEETTGRLTRAAEAGKGRRLPETTRSTKSVCFAMAQHSGLKLSPATSAAEVCKRPVSIIQMVEIPASQVLSPPTVYIANILVALLVFAFFISDLPFLR</sequence>
<evidence type="ECO:0000256" key="3">
    <source>
        <dbReference type="ARBA" id="ARBA00022692"/>
    </source>
</evidence>
<evidence type="ECO:0000256" key="5">
    <source>
        <dbReference type="ARBA" id="ARBA00023015"/>
    </source>
</evidence>